<dbReference type="EMBL" id="JAYMYQ010000010">
    <property type="protein sequence ID" value="KAK7308283.1"/>
    <property type="molecule type" value="Genomic_DNA"/>
</dbReference>
<evidence type="ECO:0000313" key="2">
    <source>
        <dbReference type="Proteomes" id="UP001367508"/>
    </source>
</evidence>
<protein>
    <submittedName>
        <fullName evidence="1">Uncharacterized protein</fullName>
    </submittedName>
</protein>
<reference evidence="1 2" key="1">
    <citation type="submission" date="2024-01" db="EMBL/GenBank/DDBJ databases">
        <title>The genomes of 5 underutilized Papilionoideae crops provide insights into root nodulation and disease resistanc.</title>
        <authorList>
            <person name="Jiang F."/>
        </authorList>
    </citation>
    <scope>NUCLEOTIDE SEQUENCE [LARGE SCALE GENOMIC DNA]</scope>
    <source>
        <strain evidence="1">LVBAO_FW01</strain>
        <tissue evidence="1">Leaves</tissue>
    </source>
</reference>
<gene>
    <name evidence="1" type="ORF">VNO77_41885</name>
</gene>
<dbReference type="Proteomes" id="UP001367508">
    <property type="component" value="Unassembled WGS sequence"/>
</dbReference>
<comment type="caution">
    <text evidence="1">The sequence shown here is derived from an EMBL/GenBank/DDBJ whole genome shotgun (WGS) entry which is preliminary data.</text>
</comment>
<dbReference type="AlphaFoldDB" id="A0AAN9PSW2"/>
<sequence>MLFLLPGPFLKTIPPMQETFMPSKSRLSAKFVPTWIQEGNCEILVSGEKDFYINFSLLGVVAVIGVLSPAQSRLYKLSYVAKISSGFKGRLRHAGGTRGRALSSRTPGRGLLPVIDVLPKERTIMIGAFWKGMKLYHVHFTIQLSLVSCLDLILGHTGTDLVRQILWAMIWPEGSSHALS</sequence>
<proteinExistence type="predicted"/>
<organism evidence="1 2">
    <name type="scientific">Canavalia gladiata</name>
    <name type="common">Sword bean</name>
    <name type="synonym">Dolichos gladiatus</name>
    <dbReference type="NCBI Taxonomy" id="3824"/>
    <lineage>
        <taxon>Eukaryota</taxon>
        <taxon>Viridiplantae</taxon>
        <taxon>Streptophyta</taxon>
        <taxon>Embryophyta</taxon>
        <taxon>Tracheophyta</taxon>
        <taxon>Spermatophyta</taxon>
        <taxon>Magnoliopsida</taxon>
        <taxon>eudicotyledons</taxon>
        <taxon>Gunneridae</taxon>
        <taxon>Pentapetalae</taxon>
        <taxon>rosids</taxon>
        <taxon>fabids</taxon>
        <taxon>Fabales</taxon>
        <taxon>Fabaceae</taxon>
        <taxon>Papilionoideae</taxon>
        <taxon>50 kb inversion clade</taxon>
        <taxon>NPAAA clade</taxon>
        <taxon>indigoferoid/millettioid clade</taxon>
        <taxon>Phaseoleae</taxon>
        <taxon>Canavalia</taxon>
    </lineage>
</organism>
<name>A0AAN9PSW2_CANGL</name>
<accession>A0AAN9PSW2</accession>
<evidence type="ECO:0000313" key="1">
    <source>
        <dbReference type="EMBL" id="KAK7308283.1"/>
    </source>
</evidence>
<keyword evidence="2" id="KW-1185">Reference proteome</keyword>